<dbReference type="CDD" id="cd00270">
    <property type="entry name" value="MATH_TRAF_C"/>
    <property type="match status" value="1"/>
</dbReference>
<evidence type="ECO:0000256" key="1">
    <source>
        <dbReference type="ARBA" id="ARBA00004496"/>
    </source>
</evidence>
<dbReference type="InterPro" id="IPR012227">
    <property type="entry name" value="TNF_rcpt-assoc_TRAF_met"/>
</dbReference>
<dbReference type="FunFam" id="2.60.210.10:FF:000017">
    <property type="entry name" value="TNF receptor-associated factor"/>
    <property type="match status" value="1"/>
</dbReference>
<organism evidence="11 12">
    <name type="scientific">Pristionchus fissidentatus</name>
    <dbReference type="NCBI Taxonomy" id="1538716"/>
    <lineage>
        <taxon>Eukaryota</taxon>
        <taxon>Metazoa</taxon>
        <taxon>Ecdysozoa</taxon>
        <taxon>Nematoda</taxon>
        <taxon>Chromadorea</taxon>
        <taxon>Rhabditida</taxon>
        <taxon>Rhabditina</taxon>
        <taxon>Diplogasteromorpha</taxon>
        <taxon>Diplogasteroidea</taxon>
        <taxon>Neodiplogasteridae</taxon>
        <taxon>Pristionchus</taxon>
    </lineage>
</organism>
<dbReference type="GO" id="GO:0043122">
    <property type="term" value="P:regulation of canonical NF-kappaB signal transduction"/>
    <property type="evidence" value="ECO:0007669"/>
    <property type="project" value="TreeGrafter"/>
</dbReference>
<feature type="domain" description="RING-type" evidence="8">
    <location>
        <begin position="31"/>
        <end position="68"/>
    </location>
</feature>
<dbReference type="FunFam" id="3.30.40.10:FF:000356">
    <property type="entry name" value="TNF receptor-associated factor"/>
    <property type="match status" value="1"/>
</dbReference>
<evidence type="ECO:0000256" key="5">
    <source>
        <dbReference type="ARBA" id="ARBA00022771"/>
    </source>
</evidence>
<keyword evidence="4" id="KW-0677">Repeat</keyword>
<feature type="domain" description="MATH" evidence="9">
    <location>
        <begin position="273"/>
        <end position="422"/>
    </location>
</feature>
<dbReference type="Gene3D" id="2.60.210.10">
    <property type="entry name" value="Apoptosis, Tumor Necrosis Factor Receptor Associated Protein 2, Chain A"/>
    <property type="match status" value="1"/>
</dbReference>
<dbReference type="PANTHER" id="PTHR10131">
    <property type="entry name" value="TNF RECEPTOR ASSOCIATED FACTOR"/>
    <property type="match status" value="1"/>
</dbReference>
<evidence type="ECO:0000259" key="8">
    <source>
        <dbReference type="PROSITE" id="PS50089"/>
    </source>
</evidence>
<gene>
    <name evidence="11" type="ORF">PFISCL1PPCAC_10206</name>
</gene>
<evidence type="ECO:0000259" key="10">
    <source>
        <dbReference type="PROSITE" id="PS50145"/>
    </source>
</evidence>
<evidence type="ECO:0008006" key="13">
    <source>
        <dbReference type="Google" id="ProtNLM"/>
    </source>
</evidence>
<keyword evidence="2" id="KW-0963">Cytoplasm</keyword>
<dbReference type="GO" id="GO:0007165">
    <property type="term" value="P:signal transduction"/>
    <property type="evidence" value="ECO:0007669"/>
    <property type="project" value="InterPro"/>
</dbReference>
<proteinExistence type="predicted"/>
<dbReference type="InterPro" id="IPR027370">
    <property type="entry name" value="Znf-RING_euk"/>
</dbReference>
<dbReference type="PROSITE" id="PS50144">
    <property type="entry name" value="MATH"/>
    <property type="match status" value="1"/>
</dbReference>
<dbReference type="Pfam" id="PF13445">
    <property type="entry name" value="zf-RING_UBOX"/>
    <property type="match status" value="1"/>
</dbReference>
<feature type="zinc finger region" description="TRAF-type" evidence="7">
    <location>
        <begin position="162"/>
        <end position="219"/>
    </location>
</feature>
<sequence length="430" mass="48126">MDGILVETQPSLEQSSIDIIFVNPIDPSLLCPVCHQALRSPVKLPCGHKFCQQCLTVDGSSATCLVCQKAGQAVPDKATQKIVQSLQVFCSFQHNECNWAGPLMDLPGHVAVCEMRDIVCSKGCGDIYQKKHEAAHLEKECKARSDTCQYCKKEVSTKGMTVHLKVCLSVPVKCPNQCGVESILREELANHLPVCPQAGNACPFAEWGCEYAGGRQMLQKHIKEEPIRHLTYLCDGVIELKAMLAFMQLNTEKMIRTIGTLECKSSNLEKMYGAQLVWRLDNIQQRQNEAKSGARSTIFSIPFVSSRHGYKMCLSACLYGDGPVRGHYFSVYVTILRGEYDALLQWPFTHKVTVSLMDQNGLEKDRVNIDYVIRPMASRENKVFLDRPTSERNASFGAQKLCLLETLITYIQDDSIFLKCVVDTETMPIL</sequence>
<dbReference type="SMART" id="SM00061">
    <property type="entry name" value="MATH"/>
    <property type="match status" value="1"/>
</dbReference>
<dbReference type="AlphaFoldDB" id="A0AAV5VMA3"/>
<dbReference type="GO" id="GO:0042981">
    <property type="term" value="P:regulation of apoptotic process"/>
    <property type="evidence" value="ECO:0007669"/>
    <property type="project" value="InterPro"/>
</dbReference>
<dbReference type="InterPro" id="IPR008974">
    <property type="entry name" value="TRAF-like"/>
</dbReference>
<dbReference type="InterPro" id="IPR001293">
    <property type="entry name" value="Znf_TRAF"/>
</dbReference>
<evidence type="ECO:0000256" key="3">
    <source>
        <dbReference type="ARBA" id="ARBA00022723"/>
    </source>
</evidence>
<dbReference type="InterPro" id="IPR049342">
    <property type="entry name" value="TRAF1-6_MATH_dom"/>
</dbReference>
<dbReference type="Gene3D" id="3.30.40.10">
    <property type="entry name" value="Zinc/RING finger domain, C3HC4 (zinc finger)"/>
    <property type="match status" value="3"/>
</dbReference>
<protein>
    <recommendedName>
        <fullName evidence="13">TNF receptor-associated factor</fullName>
    </recommendedName>
</protein>
<keyword evidence="5 7" id="KW-0863">Zinc-finger</keyword>
<dbReference type="EMBL" id="BTSY01000003">
    <property type="protein sequence ID" value="GMT18909.1"/>
    <property type="molecule type" value="Genomic_DNA"/>
</dbReference>
<reference evidence="11" key="1">
    <citation type="submission" date="2023-10" db="EMBL/GenBank/DDBJ databases">
        <title>Genome assembly of Pristionchus species.</title>
        <authorList>
            <person name="Yoshida K."/>
            <person name="Sommer R.J."/>
        </authorList>
    </citation>
    <scope>NUCLEOTIDE SEQUENCE</scope>
    <source>
        <strain evidence="11">RS5133</strain>
    </source>
</reference>
<comment type="caution">
    <text evidence="11">The sequence shown here is derived from an EMBL/GenBank/DDBJ whole genome shotgun (WGS) entry which is preliminary data.</text>
</comment>
<dbReference type="InterPro" id="IPR002083">
    <property type="entry name" value="MATH/TRAF_dom"/>
</dbReference>
<dbReference type="Proteomes" id="UP001432322">
    <property type="component" value="Unassembled WGS sequence"/>
</dbReference>
<dbReference type="PROSITE" id="PS50089">
    <property type="entry name" value="ZF_RING_2"/>
    <property type="match status" value="1"/>
</dbReference>
<dbReference type="Pfam" id="PF21355">
    <property type="entry name" value="TRAF-mep_MATH"/>
    <property type="match status" value="1"/>
</dbReference>
<feature type="zinc finger region" description="TRAF-type" evidence="7">
    <location>
        <begin position="109"/>
        <end position="156"/>
    </location>
</feature>
<evidence type="ECO:0000256" key="2">
    <source>
        <dbReference type="ARBA" id="ARBA00022490"/>
    </source>
</evidence>
<evidence type="ECO:0000313" key="12">
    <source>
        <dbReference type="Proteomes" id="UP001432322"/>
    </source>
</evidence>
<dbReference type="PIRSF" id="PIRSF015614">
    <property type="entry name" value="TRAF"/>
    <property type="match status" value="1"/>
</dbReference>
<feature type="domain" description="TRAF-type" evidence="10">
    <location>
        <begin position="109"/>
        <end position="156"/>
    </location>
</feature>
<dbReference type="SUPFAM" id="SSF57850">
    <property type="entry name" value="RING/U-box"/>
    <property type="match status" value="1"/>
</dbReference>
<evidence type="ECO:0000259" key="9">
    <source>
        <dbReference type="PROSITE" id="PS50144"/>
    </source>
</evidence>
<evidence type="ECO:0000256" key="4">
    <source>
        <dbReference type="ARBA" id="ARBA00022737"/>
    </source>
</evidence>
<dbReference type="InterPro" id="IPR013083">
    <property type="entry name" value="Znf_RING/FYVE/PHD"/>
</dbReference>
<keyword evidence="3 7" id="KW-0479">Metal-binding</keyword>
<keyword evidence="12" id="KW-1185">Reference proteome</keyword>
<keyword evidence="6 7" id="KW-0862">Zinc</keyword>
<name>A0AAV5VMA3_9BILA</name>
<evidence type="ECO:0000313" key="11">
    <source>
        <dbReference type="EMBL" id="GMT18909.1"/>
    </source>
</evidence>
<dbReference type="SUPFAM" id="SSF49599">
    <property type="entry name" value="TRAF domain-like"/>
    <property type="match status" value="4"/>
</dbReference>
<dbReference type="InterPro" id="IPR017907">
    <property type="entry name" value="Znf_RING_CS"/>
</dbReference>
<dbReference type="InterPro" id="IPR001841">
    <property type="entry name" value="Znf_RING"/>
</dbReference>
<dbReference type="Pfam" id="PF02176">
    <property type="entry name" value="zf-TRAF"/>
    <property type="match status" value="1"/>
</dbReference>
<evidence type="ECO:0000256" key="7">
    <source>
        <dbReference type="PROSITE-ProRule" id="PRU00207"/>
    </source>
</evidence>
<comment type="subcellular location">
    <subcellularLocation>
        <location evidence="1">Cytoplasm</location>
    </subcellularLocation>
</comment>
<dbReference type="GO" id="GO:0008270">
    <property type="term" value="F:zinc ion binding"/>
    <property type="evidence" value="ECO:0007669"/>
    <property type="project" value="UniProtKB-KW"/>
</dbReference>
<dbReference type="PROSITE" id="PS00518">
    <property type="entry name" value="ZF_RING_1"/>
    <property type="match status" value="1"/>
</dbReference>
<dbReference type="SMART" id="SM00184">
    <property type="entry name" value="RING"/>
    <property type="match status" value="1"/>
</dbReference>
<dbReference type="PANTHER" id="PTHR10131:SF151">
    <property type="entry name" value="TNF RECEPTOR ASSOCIATED FACTOR (TRAF) HOMOLOG"/>
    <property type="match status" value="1"/>
</dbReference>
<accession>A0AAV5VMA3</accession>
<dbReference type="PROSITE" id="PS50145">
    <property type="entry name" value="ZF_TRAF"/>
    <property type="match status" value="2"/>
</dbReference>
<feature type="domain" description="TRAF-type" evidence="10">
    <location>
        <begin position="162"/>
        <end position="219"/>
    </location>
</feature>
<evidence type="ECO:0000256" key="6">
    <source>
        <dbReference type="ARBA" id="ARBA00022833"/>
    </source>
</evidence>
<dbReference type="GO" id="GO:0005737">
    <property type="term" value="C:cytoplasm"/>
    <property type="evidence" value="ECO:0007669"/>
    <property type="project" value="UniProtKB-SubCell"/>
</dbReference>